<proteinExistence type="predicted"/>
<name>A0A9X8UL34_9FIRM</name>
<keyword evidence="2" id="KW-0812">Transmembrane</keyword>
<reference evidence="4 5" key="1">
    <citation type="submission" date="2019-03" db="EMBL/GenBank/DDBJ databases">
        <title>Genomic Encyclopedia of Type Strains, Phase IV (KMG-IV): sequencing the most valuable type-strain genomes for metagenomic binning, comparative biology and taxonomic classification.</title>
        <authorList>
            <person name="Goeker M."/>
        </authorList>
    </citation>
    <scope>NUCLEOTIDE SEQUENCE [LARGE SCALE GENOMIC DNA]</scope>
    <source>
        <strain evidence="4 5">DSM 100433</strain>
    </source>
</reference>
<protein>
    <recommendedName>
        <fullName evidence="6">LPXTG cell wall anchor domain-containing protein</fullName>
    </recommendedName>
</protein>
<evidence type="ECO:0000256" key="3">
    <source>
        <dbReference type="SAM" id="SignalP"/>
    </source>
</evidence>
<evidence type="ECO:0000313" key="4">
    <source>
        <dbReference type="EMBL" id="TCL45104.1"/>
    </source>
</evidence>
<evidence type="ECO:0000256" key="2">
    <source>
        <dbReference type="SAM" id="Phobius"/>
    </source>
</evidence>
<evidence type="ECO:0008006" key="6">
    <source>
        <dbReference type="Google" id="ProtNLM"/>
    </source>
</evidence>
<feature type="chain" id="PRO_5040987138" description="LPXTG cell wall anchor domain-containing protein" evidence="3">
    <location>
        <begin position="24"/>
        <end position="379"/>
    </location>
</feature>
<keyword evidence="2" id="KW-0472">Membrane</keyword>
<dbReference type="Proteomes" id="UP000294682">
    <property type="component" value="Unassembled WGS sequence"/>
</dbReference>
<organism evidence="4 5">
    <name type="scientific">Harryflintia acetispora</name>
    <dbReference type="NCBI Taxonomy" id="1849041"/>
    <lineage>
        <taxon>Bacteria</taxon>
        <taxon>Bacillati</taxon>
        <taxon>Bacillota</taxon>
        <taxon>Clostridia</taxon>
        <taxon>Eubacteriales</taxon>
        <taxon>Oscillospiraceae</taxon>
        <taxon>Harryflintia</taxon>
    </lineage>
</organism>
<comment type="caution">
    <text evidence="4">The sequence shown here is derived from an EMBL/GenBank/DDBJ whole genome shotgun (WGS) entry which is preliminary data.</text>
</comment>
<dbReference type="EMBL" id="SLUK01000001">
    <property type="protein sequence ID" value="TCL45104.1"/>
    <property type="molecule type" value="Genomic_DNA"/>
</dbReference>
<evidence type="ECO:0000256" key="1">
    <source>
        <dbReference type="SAM" id="MobiDB-lite"/>
    </source>
</evidence>
<keyword evidence="2" id="KW-1133">Transmembrane helix</keyword>
<keyword evidence="5" id="KW-1185">Reference proteome</keyword>
<gene>
    <name evidence="4" type="ORF">EDD78_10182</name>
</gene>
<dbReference type="AlphaFoldDB" id="A0A9X8UL34"/>
<accession>A0A9X8UL34</accession>
<dbReference type="RefSeq" id="WP_079700213.1">
    <property type="nucleotide sequence ID" value="NZ_SLUK01000001.1"/>
</dbReference>
<feature type="signal peptide" evidence="3">
    <location>
        <begin position="1"/>
        <end position="23"/>
    </location>
</feature>
<evidence type="ECO:0000313" key="5">
    <source>
        <dbReference type="Proteomes" id="UP000294682"/>
    </source>
</evidence>
<feature type="transmembrane region" description="Helical" evidence="2">
    <location>
        <begin position="349"/>
        <end position="370"/>
    </location>
</feature>
<sequence length="379" mass="41942">MKKTLSILLAAAMALGLATVGFAADIERSNHISGFSLIVSSRDDNAEYRSGAPYLVTYGPDNGAATDEENAASKVKIEIEPASGQRITKISTHANSKNVKVSSKIYDGMSPNPPVVTIKGNAGVRDLDWEDYEVEIDLEIGDYNVADGRTYNVEDVTITIYGDEAIAYSRICEVEDDTNYTISEKKGCVFKFIEDIDETVRIRCSDDVDVYFRGDYGDDELVNLGISTDAISRVDDFYFNTNVNYYKFLGSPRPGSKVQVAIEADPDTYLYEFKNNKVSEINAGYDNGQWYFSTRQLGTYFVADEEYKGPDDLNSDSSSSEEETEKIPPSGDADNANKIQNPSTGSNDYMGVASVLLVISVIVVAGLLFYHNYRKRRRS</sequence>
<feature type="region of interest" description="Disordered" evidence="1">
    <location>
        <begin position="310"/>
        <end position="342"/>
    </location>
</feature>
<keyword evidence="3" id="KW-0732">Signal</keyword>